<dbReference type="HOGENOM" id="CLU_1015131_0_0_6"/>
<dbReference type="EMBL" id="CP000926">
    <property type="protein sequence ID" value="ABY96250.1"/>
    <property type="molecule type" value="Genomic_DNA"/>
</dbReference>
<dbReference type="SUPFAM" id="SSF56399">
    <property type="entry name" value="ADP-ribosylation"/>
    <property type="match status" value="1"/>
</dbReference>
<dbReference type="eggNOG" id="COG3209">
    <property type="taxonomic scope" value="Bacteria"/>
</dbReference>
<name>B0KI64_PSEPG</name>
<dbReference type="InterPro" id="IPR022385">
    <property type="entry name" value="Rhs_assc_core"/>
</dbReference>
<organism evidence="1 2">
    <name type="scientific">Pseudomonas putida (strain GB-1)</name>
    <dbReference type="NCBI Taxonomy" id="76869"/>
    <lineage>
        <taxon>Bacteria</taxon>
        <taxon>Pseudomonadati</taxon>
        <taxon>Pseudomonadota</taxon>
        <taxon>Gammaproteobacteria</taxon>
        <taxon>Pseudomonadales</taxon>
        <taxon>Pseudomonadaceae</taxon>
        <taxon>Pseudomonas</taxon>
    </lineage>
</organism>
<evidence type="ECO:0008006" key="3">
    <source>
        <dbReference type="Google" id="ProtNLM"/>
    </source>
</evidence>
<dbReference type="Gene3D" id="2.180.10.10">
    <property type="entry name" value="RHS repeat-associated core"/>
    <property type="match status" value="1"/>
</dbReference>
<sequence length="274" mass="29398">MYLVHLLATDSLRSVMNDSTDVRRAYTAYGLVNIQGGPMSAFCGEYRDPLAGYYHLGNGYRQFNPAIMRFHGPDGLSPFGEGGLNAYMYCEADPVNRIDPSGKVPISLLQRLLTTTLHVVSPTALIFGPPPKGALAVNATRLALMGSTTTVAGAGLGFAGVAVAPYVSATGTGLLLAGGVTRIAKALWDNRSALWQNIKNNSRSNLRTIFTGRVEKKKNKTTPLNSPKRVSVQAVFMVENELTRTGSTVSASIVTHTTENGANIRQAQRERPSL</sequence>
<dbReference type="RefSeq" id="WP_012270111.1">
    <property type="nucleotide sequence ID" value="NC_010322.1"/>
</dbReference>
<dbReference type="NCBIfam" id="TIGR03696">
    <property type="entry name" value="Rhs_assc_core"/>
    <property type="match status" value="1"/>
</dbReference>
<accession>B0KI64</accession>
<dbReference type="AlphaFoldDB" id="B0KI64"/>
<gene>
    <name evidence="1" type="ordered locus">PputGB1_0337</name>
</gene>
<proteinExistence type="predicted"/>
<dbReference type="Proteomes" id="UP000002157">
    <property type="component" value="Chromosome"/>
</dbReference>
<evidence type="ECO:0000313" key="1">
    <source>
        <dbReference type="EMBL" id="ABY96250.1"/>
    </source>
</evidence>
<dbReference type="KEGG" id="ppg:PputGB1_0337"/>
<evidence type="ECO:0000313" key="2">
    <source>
        <dbReference type="Proteomes" id="UP000002157"/>
    </source>
</evidence>
<protein>
    <recommendedName>
        <fullName evidence="3">RHS repeat-associated core domain-containing protein</fullName>
    </recommendedName>
</protein>
<reference evidence="1 2" key="1">
    <citation type="submission" date="2008-01" db="EMBL/GenBank/DDBJ databases">
        <title>Complete sequence of Pseudomonas putida GB-1.</title>
        <authorList>
            <consortium name="US DOE Joint Genome Institute"/>
            <person name="Copeland A."/>
            <person name="Lucas S."/>
            <person name="Lapidus A."/>
            <person name="Barry K."/>
            <person name="Glavina del Rio T."/>
            <person name="Dalin E."/>
            <person name="Tice H."/>
            <person name="Pitluck S."/>
            <person name="Bruce D."/>
            <person name="Goodwin L."/>
            <person name="Chertkov O."/>
            <person name="Brettin T."/>
            <person name="Detter J.C."/>
            <person name="Han C."/>
            <person name="Kuske C.R."/>
            <person name="Schmutz J."/>
            <person name="Larimer F."/>
            <person name="Land M."/>
            <person name="Hauser L."/>
            <person name="Kyrpides N."/>
            <person name="Kim E."/>
            <person name="McCarthy J.K."/>
            <person name="Richardson P."/>
        </authorList>
    </citation>
    <scope>NUCLEOTIDE SEQUENCE [LARGE SCALE GENOMIC DNA]</scope>
    <source>
        <strain evidence="1 2">GB-1</strain>
    </source>
</reference>